<organism evidence="2 3">
    <name type="scientific">Flavobacterium gawalongense</name>
    <dbReference type="NCBI Taxonomy" id="2594432"/>
    <lineage>
        <taxon>Bacteria</taxon>
        <taxon>Pseudomonadati</taxon>
        <taxon>Bacteroidota</taxon>
        <taxon>Flavobacteriia</taxon>
        <taxon>Flavobacteriales</taxon>
        <taxon>Flavobacteriaceae</taxon>
        <taxon>Flavobacterium</taxon>
    </lineage>
</organism>
<name>A0A553BLT5_9FLAO</name>
<evidence type="ECO:0000313" key="2">
    <source>
        <dbReference type="EMBL" id="TRX09214.1"/>
    </source>
</evidence>
<dbReference type="Pfam" id="PF04443">
    <property type="entry name" value="LuxE"/>
    <property type="match status" value="1"/>
</dbReference>
<dbReference type="GO" id="GO:0047474">
    <property type="term" value="F:long-chain fatty acid--protein ligase activity"/>
    <property type="evidence" value="ECO:0007669"/>
    <property type="project" value="InterPro"/>
</dbReference>
<proteinExistence type="predicted"/>
<gene>
    <name evidence="2" type="ORF">FNW11_09750</name>
</gene>
<dbReference type="GO" id="GO:0016740">
    <property type="term" value="F:transferase activity"/>
    <property type="evidence" value="ECO:0007669"/>
    <property type="project" value="UniProtKB-KW"/>
</dbReference>
<keyword evidence="2" id="KW-0808">Transferase</keyword>
<dbReference type="InterPro" id="IPR007534">
    <property type="entry name" value="LuxE"/>
</dbReference>
<protein>
    <submittedName>
        <fullName evidence="2">Acyl transferase</fullName>
    </submittedName>
</protein>
<sequence length="354" mass="40009">MITTTDIFAISSQKQFEKIALKVFRFQYENNLVYQEFCDFLKVDVQKVKSLSQIPFLPIQFFKSHQVVSNTDAIEETFTSSGTTGMITSKHLVTDASIYEESYRKGFSQFYGNIENYVVLALLPSYLEREGSSLIYMVEDLIALSNHPESGFYLHNHDELIAKLIALDQAGQNVILVGVTYALLDLIETLNGKSSFSDKKKRVLDDLRQTTELSEKKHQFQLQNTIIMETGGMKGKRKEMIREELHEQLCKGFGVSAIHSEYGMTELLSQAYSLGNGLFECPSWMQILIRDTEDALTYIQDGKTGGINVIDLANINSCSFIATQDLGKKNPNNSFEVLGRFDNSDIRGCNLMVL</sequence>
<feature type="domain" description="Acyl-protein synthetase LuxE" evidence="1">
    <location>
        <begin position="9"/>
        <end position="87"/>
    </location>
</feature>
<dbReference type="OrthoDB" id="182577at2"/>
<dbReference type="EMBL" id="VJZL01000015">
    <property type="protein sequence ID" value="TRX09214.1"/>
    <property type="molecule type" value="Genomic_DNA"/>
</dbReference>
<dbReference type="SUPFAM" id="SSF56801">
    <property type="entry name" value="Acetyl-CoA synthetase-like"/>
    <property type="match status" value="1"/>
</dbReference>
<reference evidence="2 3" key="1">
    <citation type="submission" date="2019-07" db="EMBL/GenBank/DDBJ databases">
        <title>Novel species of Flavobacterium.</title>
        <authorList>
            <person name="Liu Q."/>
            <person name="Xin Y.-H."/>
        </authorList>
    </citation>
    <scope>NUCLEOTIDE SEQUENCE [LARGE SCALE GENOMIC DNA]</scope>
    <source>
        <strain evidence="2 3">GSR22</strain>
    </source>
</reference>
<evidence type="ECO:0000313" key="3">
    <source>
        <dbReference type="Proteomes" id="UP000318669"/>
    </source>
</evidence>
<evidence type="ECO:0000259" key="1">
    <source>
        <dbReference type="Pfam" id="PF04443"/>
    </source>
</evidence>
<comment type="caution">
    <text evidence="2">The sequence shown here is derived from an EMBL/GenBank/DDBJ whole genome shotgun (WGS) entry which is preliminary data.</text>
</comment>
<dbReference type="AlphaFoldDB" id="A0A553BLT5"/>
<dbReference type="GO" id="GO:0008218">
    <property type="term" value="P:bioluminescence"/>
    <property type="evidence" value="ECO:0007669"/>
    <property type="project" value="InterPro"/>
</dbReference>
<dbReference type="RefSeq" id="WP_144064820.1">
    <property type="nucleotide sequence ID" value="NZ_VJZL01000015.1"/>
</dbReference>
<dbReference type="Proteomes" id="UP000318669">
    <property type="component" value="Unassembled WGS sequence"/>
</dbReference>
<accession>A0A553BLT5</accession>